<feature type="region of interest" description="Disordered" evidence="1">
    <location>
        <begin position="37"/>
        <end position="115"/>
    </location>
</feature>
<keyword evidence="3" id="KW-1185">Reference proteome</keyword>
<protein>
    <recommendedName>
        <fullName evidence="4">Mitochondrial ATPase inhibitor</fullName>
    </recommendedName>
</protein>
<feature type="compositionally biased region" description="Basic and acidic residues" evidence="1">
    <location>
        <begin position="38"/>
        <end position="74"/>
    </location>
</feature>
<dbReference type="AlphaFoldDB" id="A0A9W7SUF7"/>
<evidence type="ECO:0000313" key="3">
    <source>
        <dbReference type="Proteomes" id="UP001138500"/>
    </source>
</evidence>
<proteinExistence type="predicted"/>
<reference evidence="2 3" key="2">
    <citation type="journal article" date="2021" name="Curr. Genet.">
        <title>Genetic response to nitrogen starvation in the aggressive Eucalyptus foliar pathogen Teratosphaeria destructans.</title>
        <authorList>
            <person name="Havenga M."/>
            <person name="Wingfield B.D."/>
            <person name="Wingfield M.J."/>
            <person name="Dreyer L.L."/>
            <person name="Roets F."/>
            <person name="Aylward J."/>
        </authorList>
    </citation>
    <scope>NUCLEOTIDE SEQUENCE [LARGE SCALE GENOMIC DNA]</scope>
    <source>
        <strain evidence="2">CMW44962</strain>
    </source>
</reference>
<dbReference type="OrthoDB" id="529205at2759"/>
<name>A0A9W7SUF7_9PEZI</name>
<dbReference type="Proteomes" id="UP001138500">
    <property type="component" value="Unassembled WGS sequence"/>
</dbReference>
<dbReference type="EMBL" id="RIBY02001290">
    <property type="protein sequence ID" value="KAH9830239.1"/>
    <property type="molecule type" value="Genomic_DNA"/>
</dbReference>
<evidence type="ECO:0008006" key="4">
    <source>
        <dbReference type="Google" id="ProtNLM"/>
    </source>
</evidence>
<accession>A0A9W7SUF7</accession>
<feature type="compositionally biased region" description="Basic and acidic residues" evidence="1">
    <location>
        <begin position="82"/>
        <end position="115"/>
    </location>
</feature>
<sequence length="115" mass="12879">MAAISPSSFARRAPAALRRRIVAASPRSFQSGRVLMAGKEDALHNENRPDEAERAKQEQLRAQREGRGQWKDELASNSESIIKADRGDLGRSKESIRELQEESAKVAEREHKEGK</sequence>
<reference evidence="2 3" key="1">
    <citation type="journal article" date="2018" name="IMA Fungus">
        <title>IMA Genome-F 10: Nine draft genome sequences of Claviceps purpurea s.lat., including C. arundinis, C. humidiphila, and C. cf. spartinae, pseudomolecules for the pitch canker pathogen Fusarium circinatum, draft genome of Davidsoniella eucalypti, Grosmannia galeiformis, Quambalaria eucalypti, and Teratosphaeria destructans.</title>
        <authorList>
            <person name="Wingfield B.D."/>
            <person name="Liu M."/>
            <person name="Nguyen H.D."/>
            <person name="Lane F.A."/>
            <person name="Morgan S.W."/>
            <person name="De Vos L."/>
            <person name="Wilken P.M."/>
            <person name="Duong T.A."/>
            <person name="Aylward J."/>
            <person name="Coetzee M.P."/>
            <person name="Dadej K."/>
            <person name="De Beer Z.W."/>
            <person name="Findlay W."/>
            <person name="Havenga M."/>
            <person name="Kolarik M."/>
            <person name="Menzies J.G."/>
            <person name="Naidoo K."/>
            <person name="Pochopski O."/>
            <person name="Shoukouhi P."/>
            <person name="Santana Q.C."/>
            <person name="Seifert K.A."/>
            <person name="Soal N."/>
            <person name="Steenkamp E.T."/>
            <person name="Tatham C.T."/>
            <person name="van der Nest M.A."/>
            <person name="Wingfield M.J."/>
        </authorList>
    </citation>
    <scope>NUCLEOTIDE SEQUENCE [LARGE SCALE GENOMIC DNA]</scope>
    <source>
        <strain evidence="2">CMW44962</strain>
    </source>
</reference>
<organism evidence="2 3">
    <name type="scientific">Teratosphaeria destructans</name>
    <dbReference type="NCBI Taxonomy" id="418781"/>
    <lineage>
        <taxon>Eukaryota</taxon>
        <taxon>Fungi</taxon>
        <taxon>Dikarya</taxon>
        <taxon>Ascomycota</taxon>
        <taxon>Pezizomycotina</taxon>
        <taxon>Dothideomycetes</taxon>
        <taxon>Dothideomycetidae</taxon>
        <taxon>Mycosphaerellales</taxon>
        <taxon>Teratosphaeriaceae</taxon>
        <taxon>Teratosphaeria</taxon>
    </lineage>
</organism>
<gene>
    <name evidence="2" type="ORF">Tdes44962_MAKER09059</name>
</gene>
<evidence type="ECO:0000256" key="1">
    <source>
        <dbReference type="SAM" id="MobiDB-lite"/>
    </source>
</evidence>
<comment type="caution">
    <text evidence="2">The sequence shown here is derived from an EMBL/GenBank/DDBJ whole genome shotgun (WGS) entry which is preliminary data.</text>
</comment>
<evidence type="ECO:0000313" key="2">
    <source>
        <dbReference type="EMBL" id="KAH9830239.1"/>
    </source>
</evidence>